<evidence type="ECO:0000313" key="3">
    <source>
        <dbReference type="Proteomes" id="UP001233999"/>
    </source>
</evidence>
<dbReference type="EMBL" id="JASPKZ010006821">
    <property type="protein sequence ID" value="KAJ9586946.1"/>
    <property type="molecule type" value="Genomic_DNA"/>
</dbReference>
<keyword evidence="3" id="KW-1185">Reference proteome</keyword>
<organism evidence="2 3">
    <name type="scientific">Diploptera punctata</name>
    <name type="common">Pacific beetle cockroach</name>
    <dbReference type="NCBI Taxonomy" id="6984"/>
    <lineage>
        <taxon>Eukaryota</taxon>
        <taxon>Metazoa</taxon>
        <taxon>Ecdysozoa</taxon>
        <taxon>Arthropoda</taxon>
        <taxon>Hexapoda</taxon>
        <taxon>Insecta</taxon>
        <taxon>Pterygota</taxon>
        <taxon>Neoptera</taxon>
        <taxon>Polyneoptera</taxon>
        <taxon>Dictyoptera</taxon>
        <taxon>Blattodea</taxon>
        <taxon>Blaberoidea</taxon>
        <taxon>Blaberidae</taxon>
        <taxon>Diplopterinae</taxon>
        <taxon>Diploptera</taxon>
    </lineage>
</organism>
<protein>
    <submittedName>
        <fullName evidence="2">Uncharacterized protein</fullName>
    </submittedName>
</protein>
<evidence type="ECO:0000313" key="2">
    <source>
        <dbReference type="EMBL" id="KAJ9586946.1"/>
    </source>
</evidence>
<feature type="region of interest" description="Disordered" evidence="1">
    <location>
        <begin position="1"/>
        <end position="62"/>
    </location>
</feature>
<reference evidence="2" key="2">
    <citation type="submission" date="2023-05" db="EMBL/GenBank/DDBJ databases">
        <authorList>
            <person name="Fouks B."/>
        </authorList>
    </citation>
    <scope>NUCLEOTIDE SEQUENCE</scope>
    <source>
        <strain evidence="2">Stay&amp;Tobe</strain>
        <tissue evidence="2">Testes</tissue>
    </source>
</reference>
<accession>A0AAD8EEC1</accession>
<reference evidence="2" key="1">
    <citation type="journal article" date="2023" name="IScience">
        <title>Live-bearing cockroach genome reveals convergent evolutionary mechanisms linked to viviparity in insects and beyond.</title>
        <authorList>
            <person name="Fouks B."/>
            <person name="Harrison M.C."/>
            <person name="Mikhailova A.A."/>
            <person name="Marchal E."/>
            <person name="English S."/>
            <person name="Carruthers M."/>
            <person name="Jennings E.C."/>
            <person name="Chiamaka E.L."/>
            <person name="Frigard R.A."/>
            <person name="Pippel M."/>
            <person name="Attardo G.M."/>
            <person name="Benoit J.B."/>
            <person name="Bornberg-Bauer E."/>
            <person name="Tobe S.S."/>
        </authorList>
    </citation>
    <scope>NUCLEOTIDE SEQUENCE</scope>
    <source>
        <strain evidence="2">Stay&amp;Tobe</strain>
    </source>
</reference>
<dbReference type="Proteomes" id="UP001233999">
    <property type="component" value="Unassembled WGS sequence"/>
</dbReference>
<dbReference type="AlphaFoldDB" id="A0AAD8EEC1"/>
<name>A0AAD8EEC1_DIPPU</name>
<proteinExistence type="predicted"/>
<gene>
    <name evidence="2" type="ORF">L9F63_019437</name>
</gene>
<comment type="caution">
    <text evidence="2">The sequence shown here is derived from an EMBL/GenBank/DDBJ whole genome shotgun (WGS) entry which is preliminary data.</text>
</comment>
<sequence length="177" mass="18224">MLKNSSAAITSNGGLVPNNTPSSIIKHSSTIPPNNGTPTTMQQTKISTKSNNNPVKSTVPTNNGVKCQLSGNNVMKSQLPNGTVNSSVEINSYTRGVLPKTSPRTHLYTGHSSVVDFLYTGGLDTLSSANPNIIIGPGGASSTPGSTYYSESKYAFSVSGVPGTPAQSSAAAAFFAR</sequence>
<evidence type="ECO:0000256" key="1">
    <source>
        <dbReference type="SAM" id="MobiDB-lite"/>
    </source>
</evidence>